<dbReference type="PROSITE" id="PS51462">
    <property type="entry name" value="NUDIX"/>
    <property type="match status" value="1"/>
</dbReference>
<dbReference type="CDD" id="cd07040">
    <property type="entry name" value="HP"/>
    <property type="match status" value="1"/>
</dbReference>
<dbReference type="GO" id="GO:0006754">
    <property type="term" value="P:ATP biosynthetic process"/>
    <property type="evidence" value="ECO:0007669"/>
    <property type="project" value="TreeGrafter"/>
</dbReference>
<dbReference type="Gene3D" id="3.90.79.10">
    <property type="entry name" value="Nucleoside Triphosphate Pyrophosphohydrolase"/>
    <property type="match status" value="1"/>
</dbReference>
<dbReference type="InterPro" id="IPR000086">
    <property type="entry name" value="NUDIX_hydrolase_dom"/>
</dbReference>
<dbReference type="Proteomes" id="UP000185628">
    <property type="component" value="Unassembled WGS sequence"/>
</dbReference>
<feature type="domain" description="Nudix hydrolase" evidence="2">
    <location>
        <begin position="3"/>
        <end position="141"/>
    </location>
</feature>
<evidence type="ECO:0000256" key="1">
    <source>
        <dbReference type="ARBA" id="ARBA00022801"/>
    </source>
</evidence>
<gene>
    <name evidence="3" type="ORF">BSZ39_05035</name>
</gene>
<dbReference type="EMBL" id="MQVR01000021">
    <property type="protein sequence ID" value="OKL54266.1"/>
    <property type="molecule type" value="Genomic_DNA"/>
</dbReference>
<dbReference type="PANTHER" id="PTHR21340:SF0">
    <property type="entry name" value="BIS(5'-NUCLEOSYL)-TETRAPHOSPHATASE [ASYMMETRICAL]"/>
    <property type="match status" value="1"/>
</dbReference>
<dbReference type="SUPFAM" id="SSF55811">
    <property type="entry name" value="Nudix"/>
    <property type="match status" value="1"/>
</dbReference>
<accession>A0A1Q5Q380</accession>
<evidence type="ECO:0000313" key="4">
    <source>
        <dbReference type="Proteomes" id="UP000185628"/>
    </source>
</evidence>
<dbReference type="OrthoDB" id="4287477at2"/>
<keyword evidence="4" id="KW-1185">Reference proteome</keyword>
<name>A0A1Q5Q380_9ACTO</name>
<organism evidence="3 4">
    <name type="scientific">Bowdeniella nasicola</name>
    <dbReference type="NCBI Taxonomy" id="208480"/>
    <lineage>
        <taxon>Bacteria</taxon>
        <taxon>Bacillati</taxon>
        <taxon>Actinomycetota</taxon>
        <taxon>Actinomycetes</taxon>
        <taxon>Actinomycetales</taxon>
        <taxon>Actinomycetaceae</taxon>
        <taxon>Bowdeniella</taxon>
    </lineage>
</organism>
<dbReference type="PANTHER" id="PTHR21340">
    <property type="entry name" value="DIADENOSINE 5,5-P1,P4-TETRAPHOSPHATE PYROPHOSPHOHYDROLASE MUTT"/>
    <property type="match status" value="1"/>
</dbReference>
<protein>
    <recommendedName>
        <fullName evidence="2">Nudix hydrolase domain-containing protein</fullName>
    </recommendedName>
</protein>
<dbReference type="InterPro" id="IPR051325">
    <property type="entry name" value="Nudix_hydrolase_domain"/>
</dbReference>
<dbReference type="CDD" id="cd03673">
    <property type="entry name" value="NUDIX_Ap6A_hydrolase"/>
    <property type="match status" value="1"/>
</dbReference>
<evidence type="ECO:0000259" key="2">
    <source>
        <dbReference type="PROSITE" id="PS51462"/>
    </source>
</evidence>
<dbReference type="AlphaFoldDB" id="A0A1Q5Q380"/>
<reference evidence="4" key="1">
    <citation type="submission" date="2016-12" db="EMBL/GenBank/DDBJ databases">
        <authorList>
            <person name="Meng X."/>
        </authorList>
    </citation>
    <scope>NUCLEOTIDE SEQUENCE [LARGE SCALE GENOMIC DNA]</scope>
    <source>
        <strain evidence="4">DSM 19116</strain>
    </source>
</reference>
<dbReference type="InterPro" id="IPR013078">
    <property type="entry name" value="His_Pase_superF_clade-1"/>
</dbReference>
<keyword evidence="1" id="KW-0378">Hydrolase</keyword>
<dbReference type="RefSeq" id="WP_073716288.1">
    <property type="nucleotide sequence ID" value="NZ_MQVR01000021.1"/>
</dbReference>
<dbReference type="Gene3D" id="3.40.50.1240">
    <property type="entry name" value="Phosphoglycerate mutase-like"/>
    <property type="match status" value="1"/>
</dbReference>
<proteinExistence type="predicted"/>
<dbReference type="InterPro" id="IPR029033">
    <property type="entry name" value="His_PPase_superfam"/>
</dbReference>
<dbReference type="SUPFAM" id="SSF53254">
    <property type="entry name" value="Phosphoglycerate mutase-like"/>
    <property type="match status" value="1"/>
</dbReference>
<dbReference type="GO" id="GO:0006167">
    <property type="term" value="P:AMP biosynthetic process"/>
    <property type="evidence" value="ECO:0007669"/>
    <property type="project" value="TreeGrafter"/>
</dbReference>
<dbReference type="Pfam" id="PF00300">
    <property type="entry name" value="His_Phos_1"/>
    <property type="match status" value="1"/>
</dbReference>
<evidence type="ECO:0000313" key="3">
    <source>
        <dbReference type="EMBL" id="OKL54266.1"/>
    </source>
</evidence>
<comment type="caution">
    <text evidence="3">The sequence shown here is derived from an EMBL/GenBank/DDBJ whole genome shotgun (WGS) entry which is preliminary data.</text>
</comment>
<dbReference type="InterPro" id="IPR015797">
    <property type="entry name" value="NUDIX_hydrolase-like_dom_sf"/>
</dbReference>
<sequence length="321" mass="36071">MTDVVHAAGALLWREHGGKLQVLLVHRPSYDDWAWPKGKCKNGESIPDAAVREVEEETGYRVTLGRPVGIVRYRLADGRHKWSHYWAAKVPAEEGAWRKAREKFKAAPKTEIDQIQWVNARKAAKLLTYPHDREPLFQLLDAYDDDRLDTRCVAVIRHARAKKRSAHKGSEADRPLTPKLGKVESQGIAALLSDFGVNTVISSPWERCVASVAPYAKKAGIKLATEDVLTEKAHEKNPQAAADLMCRVLAEGHDSVALCTHRPVLKTLVAELLEHAPNRLSDEFPRQDPWLRFAEILVLHVAPHRKRGVIIADVERHRPAT</sequence>
<dbReference type="GO" id="GO:0004081">
    <property type="term" value="F:bis(5'-nucleosyl)-tetraphosphatase (asymmetrical) activity"/>
    <property type="evidence" value="ECO:0007669"/>
    <property type="project" value="TreeGrafter"/>
</dbReference>
<dbReference type="Pfam" id="PF00293">
    <property type="entry name" value="NUDIX"/>
    <property type="match status" value="1"/>
</dbReference>
<dbReference type="PROSITE" id="PS00893">
    <property type="entry name" value="NUDIX_BOX"/>
    <property type="match status" value="1"/>
</dbReference>
<dbReference type="InterPro" id="IPR020084">
    <property type="entry name" value="NUDIX_hydrolase_CS"/>
</dbReference>